<sequence>MCSERAPRSAHALDRRRRRGGSCWLWLAVALAVPDPAAAQACATPAAQRGPALFDLRLDNDFLGLAQQDQGYTNGAVASVVLPDMVGAAADPCRARVARWLNARTEQWFPGRFTRQKLTVSLGQGLFTPTDGKRADPILDDRPYAAVAMLGLGYNLGDARSLRSTQLRVGMVGPSARGREVQDAVHGVFGLQRFQGWDRQLRDRPVLQLVHERLQRWPGSAPGEGWGWDGVGHVGASVGNFARYANAGFEWRWGRRLPDDFGSDPLRPAGGHSAMAETGWAARPWAWHLFVGIDARWMAHDLTLQGQSGQRIDPRPWVGDLAAGAVLRRGRWQATLAQYRRTREFDQQREPAVFGSLSISRAF</sequence>
<keyword evidence="2" id="KW-1185">Reference proteome</keyword>
<dbReference type="Pfam" id="PF09982">
    <property type="entry name" value="LpxR"/>
    <property type="match status" value="1"/>
</dbReference>
<reference evidence="1 2" key="1">
    <citation type="submission" date="2021-02" db="EMBL/GenBank/DDBJ databases">
        <title>Taxonomically Unique Crown Gall-Associated Xanthomonas Stains Have Deficiency in Virulence Repertories.</title>
        <authorList>
            <person name="Mafakheri H."/>
            <person name="Taghavi S.M."/>
            <person name="Dimkic I."/>
            <person name="Nemanja K."/>
            <person name="Osdaghi E."/>
        </authorList>
    </citation>
    <scope>NUCLEOTIDE SEQUENCE [LARGE SCALE GENOMIC DNA]</scope>
    <source>
        <strain evidence="1 2">FX4</strain>
    </source>
</reference>
<evidence type="ECO:0000313" key="2">
    <source>
        <dbReference type="Proteomes" id="UP000695802"/>
    </source>
</evidence>
<proteinExistence type="predicted"/>
<protein>
    <submittedName>
        <fullName evidence="1">Lipid A deacylase LpxR family protein</fullName>
    </submittedName>
</protein>
<gene>
    <name evidence="1" type="ORF">JR064_06770</name>
</gene>
<dbReference type="InterPro" id="IPR037107">
    <property type="entry name" value="Put_OMP_sf"/>
</dbReference>
<organism evidence="1 2">
    <name type="scientific">Xanthomonas bonasiae</name>
    <dbReference type="NCBI Taxonomy" id="2810351"/>
    <lineage>
        <taxon>Bacteria</taxon>
        <taxon>Pseudomonadati</taxon>
        <taxon>Pseudomonadota</taxon>
        <taxon>Gammaproteobacteria</taxon>
        <taxon>Lysobacterales</taxon>
        <taxon>Lysobacteraceae</taxon>
        <taxon>Xanthomonas</taxon>
    </lineage>
</organism>
<name>A0ABS3AZS2_9XANT</name>
<dbReference type="EMBL" id="JAFIWB010000004">
    <property type="protein sequence ID" value="MBN6101869.1"/>
    <property type="molecule type" value="Genomic_DNA"/>
</dbReference>
<dbReference type="Gene3D" id="2.40.128.140">
    <property type="entry name" value="Outer membrane protein"/>
    <property type="match status" value="1"/>
</dbReference>
<dbReference type="Proteomes" id="UP000695802">
    <property type="component" value="Unassembled WGS sequence"/>
</dbReference>
<comment type="caution">
    <text evidence="1">The sequence shown here is derived from an EMBL/GenBank/DDBJ whole genome shotgun (WGS) entry which is preliminary data.</text>
</comment>
<dbReference type="InterPro" id="IPR018707">
    <property type="entry name" value="LpxR"/>
</dbReference>
<accession>A0ABS3AZS2</accession>
<evidence type="ECO:0000313" key="1">
    <source>
        <dbReference type="EMBL" id="MBN6101869.1"/>
    </source>
</evidence>